<keyword evidence="4" id="KW-0645">Protease</keyword>
<keyword evidence="5" id="KW-1185">Reference proteome</keyword>
<reference evidence="4 5" key="1">
    <citation type="submission" date="2019-03" db="EMBL/GenBank/DDBJ databases">
        <title>Arthrobacter sp. nov., an bacterium isolated from biocrust in Mu Us Desert.</title>
        <authorList>
            <person name="Lixiong L."/>
        </authorList>
    </citation>
    <scope>NUCLEOTIDE SEQUENCE [LARGE SCALE GENOMIC DNA]</scope>
    <source>
        <strain evidence="4 5">SLN-3</strain>
    </source>
</reference>
<feature type="compositionally biased region" description="Basic and acidic residues" evidence="1">
    <location>
        <begin position="464"/>
        <end position="474"/>
    </location>
</feature>
<feature type="transmembrane region" description="Helical" evidence="2">
    <location>
        <begin position="51"/>
        <end position="78"/>
    </location>
</feature>
<evidence type="ECO:0000313" key="5">
    <source>
        <dbReference type="Proteomes" id="UP000295411"/>
    </source>
</evidence>
<keyword evidence="2" id="KW-0472">Membrane</keyword>
<dbReference type="GO" id="GO:0008237">
    <property type="term" value="F:metallopeptidase activity"/>
    <property type="evidence" value="ECO:0007669"/>
    <property type="project" value="UniProtKB-KW"/>
</dbReference>
<sequence length="474" mass="50302">MDRIAEGPSAAAASNREAEPPAGPAGAPAGEAFPFHRLTRSWAGHRWWKPLLTGLLGTIFYLVFMLIVLVIGGIRGGLDPALGTSYLERLEAFDLSDPLVFGFAMVSLILLIPALALAALITGPRPIGLLSSVHGRIRWGWLGRCLAAAAVIYSLSIALSFLLEPLFPGYVPSTLDLAGPRVGILIAMTLLLVPFQATAEEYVFRGYLMQAVGSWLRHPAFAILLPVPLFVLGHGYDLLGQLDVALFAVFAGWITWRTGGLEAAIAAHVVNNSTIFLLGAVGLVDVNAKEGSAIGLGISVLTTAAFAVIVLRMFDRSGSLRRDRIVVPAPVPAIQPYAQYPYGQYPFAPSAGQYTQGQAPAGQYPPYPQGQAPAGQYPPYAGQYPPPYAAPNPHGQAPAGQYPPPYPPAPDASGFTPPAPYPSDQHQEPYLRPAPAEQRAPENSSTEPQSAGGPSGATPSGPDTRPRDQARRDR</sequence>
<feature type="transmembrane region" description="Helical" evidence="2">
    <location>
        <begin position="263"/>
        <end position="281"/>
    </location>
</feature>
<keyword evidence="4" id="KW-0482">Metalloprotease</keyword>
<evidence type="ECO:0000259" key="3">
    <source>
        <dbReference type="Pfam" id="PF02517"/>
    </source>
</evidence>
<dbReference type="AlphaFoldDB" id="A0A4R5TZJ0"/>
<feature type="compositionally biased region" description="Pro residues" evidence="1">
    <location>
        <begin position="401"/>
        <end position="410"/>
    </location>
</feature>
<keyword evidence="2" id="KW-1133">Transmembrane helix</keyword>
<organism evidence="4 5">
    <name type="scientific">Arthrobacter crusticola</name>
    <dbReference type="NCBI Taxonomy" id="2547960"/>
    <lineage>
        <taxon>Bacteria</taxon>
        <taxon>Bacillati</taxon>
        <taxon>Actinomycetota</taxon>
        <taxon>Actinomycetes</taxon>
        <taxon>Micrococcales</taxon>
        <taxon>Micrococcaceae</taxon>
        <taxon>Arthrobacter</taxon>
    </lineage>
</organism>
<feature type="transmembrane region" description="Helical" evidence="2">
    <location>
        <begin position="182"/>
        <end position="203"/>
    </location>
</feature>
<dbReference type="Proteomes" id="UP000295411">
    <property type="component" value="Unassembled WGS sequence"/>
</dbReference>
<protein>
    <submittedName>
        <fullName evidence="4">CPBP family intramembrane metalloprotease</fullName>
    </submittedName>
</protein>
<dbReference type="OrthoDB" id="2680086at2"/>
<feature type="region of interest" description="Disordered" evidence="1">
    <location>
        <begin position="1"/>
        <end position="25"/>
    </location>
</feature>
<dbReference type="GO" id="GO:0004175">
    <property type="term" value="F:endopeptidase activity"/>
    <property type="evidence" value="ECO:0007669"/>
    <property type="project" value="UniProtKB-ARBA"/>
</dbReference>
<feature type="transmembrane region" description="Helical" evidence="2">
    <location>
        <begin position="238"/>
        <end position="256"/>
    </location>
</feature>
<evidence type="ECO:0000313" key="4">
    <source>
        <dbReference type="EMBL" id="TDK26704.1"/>
    </source>
</evidence>
<comment type="caution">
    <text evidence="4">The sequence shown here is derived from an EMBL/GenBank/DDBJ whole genome shotgun (WGS) entry which is preliminary data.</text>
</comment>
<dbReference type="Pfam" id="PF02517">
    <property type="entry name" value="Rce1-like"/>
    <property type="match status" value="1"/>
</dbReference>
<feature type="transmembrane region" description="Helical" evidence="2">
    <location>
        <begin position="215"/>
        <end position="232"/>
    </location>
</feature>
<name>A0A4R5TZJ0_9MICC</name>
<feature type="transmembrane region" description="Helical" evidence="2">
    <location>
        <begin position="98"/>
        <end position="121"/>
    </location>
</feature>
<feature type="compositionally biased region" description="Low complexity" evidence="1">
    <location>
        <begin position="448"/>
        <end position="462"/>
    </location>
</feature>
<dbReference type="InterPro" id="IPR003675">
    <property type="entry name" value="Rce1/LyrA-like_dom"/>
</dbReference>
<evidence type="ECO:0000256" key="1">
    <source>
        <dbReference type="SAM" id="MobiDB-lite"/>
    </source>
</evidence>
<feature type="transmembrane region" description="Helical" evidence="2">
    <location>
        <begin position="141"/>
        <end position="162"/>
    </location>
</feature>
<feature type="region of interest" description="Disordered" evidence="1">
    <location>
        <begin position="351"/>
        <end position="474"/>
    </location>
</feature>
<dbReference type="EMBL" id="SMTK01000002">
    <property type="protein sequence ID" value="TDK26704.1"/>
    <property type="molecule type" value="Genomic_DNA"/>
</dbReference>
<dbReference type="GO" id="GO:0080120">
    <property type="term" value="P:CAAX-box protein maturation"/>
    <property type="evidence" value="ECO:0007669"/>
    <property type="project" value="UniProtKB-ARBA"/>
</dbReference>
<keyword evidence="2" id="KW-0812">Transmembrane</keyword>
<dbReference type="GO" id="GO:0006508">
    <property type="term" value="P:proteolysis"/>
    <property type="evidence" value="ECO:0007669"/>
    <property type="project" value="UniProtKB-KW"/>
</dbReference>
<accession>A0A4R5TZJ0</accession>
<gene>
    <name evidence="4" type="ORF">E2F48_05850</name>
</gene>
<dbReference type="RefSeq" id="WP_133403063.1">
    <property type="nucleotide sequence ID" value="NZ_SMTK01000002.1"/>
</dbReference>
<keyword evidence="4" id="KW-0378">Hydrolase</keyword>
<evidence type="ECO:0000256" key="2">
    <source>
        <dbReference type="SAM" id="Phobius"/>
    </source>
</evidence>
<feature type="domain" description="CAAX prenyl protease 2/Lysostaphin resistance protein A-like" evidence="3">
    <location>
        <begin position="185"/>
        <end position="273"/>
    </location>
</feature>
<feature type="compositionally biased region" description="Low complexity" evidence="1">
    <location>
        <begin position="369"/>
        <end position="383"/>
    </location>
</feature>
<proteinExistence type="predicted"/>
<feature type="transmembrane region" description="Helical" evidence="2">
    <location>
        <begin position="293"/>
        <end position="314"/>
    </location>
</feature>